<dbReference type="SUPFAM" id="SSF69322">
    <property type="entry name" value="Tricorn protease domain 2"/>
    <property type="match status" value="1"/>
</dbReference>
<name>A0A2M6W461_9BACT</name>
<evidence type="ECO:0000313" key="2">
    <source>
        <dbReference type="EMBL" id="PIT87515.1"/>
    </source>
</evidence>
<evidence type="ECO:0000256" key="1">
    <source>
        <dbReference type="SAM" id="Phobius"/>
    </source>
</evidence>
<keyword evidence="1" id="KW-0472">Membrane</keyword>
<reference evidence="3" key="1">
    <citation type="submission" date="2017-09" db="EMBL/GenBank/DDBJ databases">
        <title>Depth-based differentiation of microbial function through sediment-hosted aquifers and enrichment of novel symbionts in the deep terrestrial subsurface.</title>
        <authorList>
            <person name="Probst A.J."/>
            <person name="Ladd B."/>
            <person name="Jarett J.K."/>
            <person name="Geller-Mcgrath D.E."/>
            <person name="Sieber C.M.K."/>
            <person name="Emerson J.B."/>
            <person name="Anantharaman K."/>
            <person name="Thomas B.C."/>
            <person name="Malmstrom R."/>
            <person name="Stieglmeier M."/>
            <person name="Klingl A."/>
            <person name="Woyke T."/>
            <person name="Ryan C.M."/>
            <person name="Banfield J.F."/>
        </authorList>
    </citation>
    <scope>NUCLEOTIDE SEQUENCE [LARGE SCALE GENOMIC DNA]</scope>
</reference>
<comment type="caution">
    <text evidence="2">The sequence shown here is derived from an EMBL/GenBank/DDBJ whole genome shotgun (WGS) entry which is preliminary data.</text>
</comment>
<dbReference type="Proteomes" id="UP000231183">
    <property type="component" value="Unassembled WGS sequence"/>
</dbReference>
<protein>
    <recommendedName>
        <fullName evidence="4">PEGA domain-containing protein</fullName>
    </recommendedName>
</protein>
<evidence type="ECO:0008006" key="4">
    <source>
        <dbReference type="Google" id="ProtNLM"/>
    </source>
</evidence>
<keyword evidence="1" id="KW-0812">Transmembrane</keyword>
<evidence type="ECO:0000313" key="3">
    <source>
        <dbReference type="Proteomes" id="UP000231183"/>
    </source>
</evidence>
<dbReference type="EMBL" id="PFBX01000024">
    <property type="protein sequence ID" value="PIT87515.1"/>
    <property type="molecule type" value="Genomic_DNA"/>
</dbReference>
<dbReference type="AlphaFoldDB" id="A0A2M6W461"/>
<accession>A0A2M6W461</accession>
<keyword evidence="1" id="KW-1133">Transmembrane helix</keyword>
<sequence>MEYPYSKLTKRWRQGILITMIILFFLISPVVVSYAMGYRYNLSGHFWRATGSLSIDIMPKSSRSFLDEMELTKNTINKKVELNNLKSGKYQLKIILDGYFDWTKEIVINDKQTTYIKEINLIKKSPIEKINEQAAKQISLSPKFDYLFFTVNASSSQEIWLKKLSDGSTVRLSSLPFDQTINFSWNNQNCAVFYYQTDFIQAGAICPALNNNIVWLNQINKQINKIIWDTTNKNDILYSDQKNIYRFNIINRQTTKISTNNFMDWLVEDGHLWSLTFNTNTLRYEIYQDKSGSANLFASFADDLSIVEKGSSPAKLLVAKNNNVIVKYEQKNLLLNNQKYFEFSQSDFYISPYNDWWLMWTPWELRTYIEGAQPELQLRSGEELRQVIPLDEYNALGLVWKNKMSILFPYYQVSHDLINESIVQAVSDSKNRVLYFIRKNQTGLWQIKY</sequence>
<organism evidence="2 3">
    <name type="scientific">Candidatus Magasanikbacteria bacterium CG10_big_fil_rev_8_21_14_0_10_40_10</name>
    <dbReference type="NCBI Taxonomy" id="1974648"/>
    <lineage>
        <taxon>Bacteria</taxon>
        <taxon>Candidatus Magasanikiibacteriota</taxon>
    </lineage>
</organism>
<feature type="transmembrane region" description="Helical" evidence="1">
    <location>
        <begin position="16"/>
        <end position="36"/>
    </location>
</feature>
<proteinExistence type="predicted"/>
<gene>
    <name evidence="2" type="ORF">COU31_02445</name>
</gene>